<dbReference type="PANTHER" id="PTHR36447:SF1">
    <property type="entry name" value="BETA-GALACTOSIDASE GANA"/>
    <property type="match status" value="1"/>
</dbReference>
<evidence type="ECO:0000259" key="8">
    <source>
        <dbReference type="Pfam" id="PF08532"/>
    </source>
</evidence>
<reference evidence="11" key="1">
    <citation type="journal article" date="2019" name="Int. J. Syst. Evol. Microbiol.">
        <title>The Global Catalogue of Microorganisms (GCM) 10K type strain sequencing project: providing services to taxonomists for standard genome sequencing and annotation.</title>
        <authorList>
            <consortium name="The Broad Institute Genomics Platform"/>
            <consortium name="The Broad Institute Genome Sequencing Center for Infectious Disease"/>
            <person name="Wu L."/>
            <person name="Ma J."/>
        </authorList>
    </citation>
    <scope>NUCLEOTIDE SEQUENCE [LARGE SCALE GENOMIC DNA]</scope>
    <source>
        <strain evidence="11">JCM 18126</strain>
    </source>
</reference>
<keyword evidence="5 6" id="KW-0326">Glycosidase</keyword>
<proteinExistence type="inferred from homology"/>
<dbReference type="PANTHER" id="PTHR36447">
    <property type="entry name" value="BETA-GALACTOSIDASE GANA"/>
    <property type="match status" value="1"/>
</dbReference>
<dbReference type="Proteomes" id="UP001501195">
    <property type="component" value="Unassembled WGS sequence"/>
</dbReference>
<dbReference type="Pfam" id="PF02449">
    <property type="entry name" value="Glyco_hydro_42"/>
    <property type="match status" value="1"/>
</dbReference>
<dbReference type="InterPro" id="IPR017853">
    <property type="entry name" value="GH"/>
</dbReference>
<evidence type="ECO:0000313" key="10">
    <source>
        <dbReference type="EMBL" id="GAA4981179.1"/>
    </source>
</evidence>
<comment type="catalytic activity">
    <reaction evidence="1 6">
        <text>Hydrolysis of terminal non-reducing beta-D-galactose residues in beta-D-galactosides.</text>
        <dbReference type="EC" id="3.2.1.23"/>
    </reaction>
</comment>
<evidence type="ECO:0000256" key="1">
    <source>
        <dbReference type="ARBA" id="ARBA00001412"/>
    </source>
</evidence>
<protein>
    <recommendedName>
        <fullName evidence="3 6">Beta-galactosidase</fullName>
        <shortName evidence="6">Beta-gal</shortName>
        <ecNumber evidence="3 6">3.2.1.23</ecNumber>
    </recommendedName>
</protein>
<feature type="domain" description="Beta-galactosidase C-terminal" evidence="9">
    <location>
        <begin position="626"/>
        <end position="681"/>
    </location>
</feature>
<dbReference type="PIRSF" id="PIRSF001084">
    <property type="entry name" value="B-galactosidase"/>
    <property type="match status" value="1"/>
</dbReference>
<gene>
    <name evidence="10" type="ORF">GCM10023225_21460</name>
</gene>
<keyword evidence="4 6" id="KW-0378">Hydrolase</keyword>
<dbReference type="Gene3D" id="3.20.20.80">
    <property type="entry name" value="Glycosidases"/>
    <property type="match status" value="1"/>
</dbReference>
<evidence type="ECO:0000313" key="11">
    <source>
        <dbReference type="Proteomes" id="UP001501195"/>
    </source>
</evidence>
<evidence type="ECO:0000256" key="4">
    <source>
        <dbReference type="ARBA" id="ARBA00022801"/>
    </source>
</evidence>
<dbReference type="Gene3D" id="3.40.50.880">
    <property type="match status" value="1"/>
</dbReference>
<dbReference type="Pfam" id="PF08532">
    <property type="entry name" value="Glyco_hydro_42M"/>
    <property type="match status" value="1"/>
</dbReference>
<dbReference type="InterPro" id="IPR013780">
    <property type="entry name" value="Glyco_hydro_b"/>
</dbReference>
<feature type="domain" description="Beta-galactosidase trimerisation" evidence="8">
    <location>
        <begin position="404"/>
        <end position="614"/>
    </location>
</feature>
<evidence type="ECO:0000256" key="5">
    <source>
        <dbReference type="ARBA" id="ARBA00023295"/>
    </source>
</evidence>
<evidence type="ECO:0000256" key="6">
    <source>
        <dbReference type="PIRNR" id="PIRNR001084"/>
    </source>
</evidence>
<dbReference type="SUPFAM" id="SSF52317">
    <property type="entry name" value="Class I glutamine amidotransferase-like"/>
    <property type="match status" value="1"/>
</dbReference>
<dbReference type="InterPro" id="IPR013739">
    <property type="entry name" value="Beta_galactosidase_C"/>
</dbReference>
<dbReference type="InterPro" id="IPR029062">
    <property type="entry name" value="Class_I_gatase-like"/>
</dbReference>
<accession>A0ABP9HXI7</accession>
<keyword evidence="11" id="KW-1185">Reference proteome</keyword>
<dbReference type="SUPFAM" id="SSF51445">
    <property type="entry name" value="(Trans)glycosidases"/>
    <property type="match status" value="1"/>
</dbReference>
<dbReference type="InterPro" id="IPR003476">
    <property type="entry name" value="Glyco_hydro_42"/>
</dbReference>
<dbReference type="Pfam" id="PF08533">
    <property type="entry name" value="Glyco_hydro_42C"/>
    <property type="match status" value="1"/>
</dbReference>
<name>A0ABP9HXI7_9ACTN</name>
<evidence type="ECO:0000256" key="3">
    <source>
        <dbReference type="ARBA" id="ARBA00012756"/>
    </source>
</evidence>
<dbReference type="EC" id="3.2.1.23" evidence="3 6"/>
<dbReference type="InterPro" id="IPR013738">
    <property type="entry name" value="Beta_galactosidase_Trimer"/>
</dbReference>
<comment type="caution">
    <text evidence="10">The sequence shown here is derived from an EMBL/GenBank/DDBJ whole genome shotgun (WGS) entry which is preliminary data.</text>
</comment>
<evidence type="ECO:0000259" key="9">
    <source>
        <dbReference type="Pfam" id="PF08533"/>
    </source>
</evidence>
<dbReference type="EMBL" id="BAABIL010000317">
    <property type="protein sequence ID" value="GAA4981179.1"/>
    <property type="molecule type" value="Genomic_DNA"/>
</dbReference>
<evidence type="ECO:0000256" key="2">
    <source>
        <dbReference type="ARBA" id="ARBA00005940"/>
    </source>
</evidence>
<dbReference type="RefSeq" id="WP_345712533.1">
    <property type="nucleotide sequence ID" value="NZ_BAABIL010000317.1"/>
</dbReference>
<organism evidence="10 11">
    <name type="scientific">Kineococcus glutinatus</name>
    <dbReference type="NCBI Taxonomy" id="1070872"/>
    <lineage>
        <taxon>Bacteria</taxon>
        <taxon>Bacillati</taxon>
        <taxon>Actinomycetota</taxon>
        <taxon>Actinomycetes</taxon>
        <taxon>Kineosporiales</taxon>
        <taxon>Kineosporiaceae</taxon>
        <taxon>Kineococcus</taxon>
    </lineage>
</organism>
<feature type="domain" description="Glycoside hydrolase family 42 N-terminal" evidence="7">
    <location>
        <begin position="18"/>
        <end position="393"/>
    </location>
</feature>
<dbReference type="CDD" id="cd03143">
    <property type="entry name" value="A4_beta-galactosidase_middle_domain"/>
    <property type="match status" value="1"/>
</dbReference>
<dbReference type="InterPro" id="IPR013529">
    <property type="entry name" value="Glyco_hydro_42_N"/>
</dbReference>
<dbReference type="Gene3D" id="2.60.40.1180">
    <property type="entry name" value="Golgi alpha-mannosidase II"/>
    <property type="match status" value="1"/>
</dbReference>
<sequence>MVSAVRQWSGPGLAFGGDYNPEQWPEEVWAEDLRLMAEAGVTLVSVGIFSWALLEPEPDRFEGAWLDRVLDGLHGAGVGVCLATATASPPPWFTERWPEARPVGADGVRTVFGSRQTYCPSSPAYRERAALLVERVAERWGDHPALRLWHVNNEIGCHNSRCYCDVSAAAFRRWLAERYGSVEALNEAWSTRFWSQGYTSFAQVQVPARSTTFPNPTQVLDFDRFSSDELLALHVAEKEVLRRTTPDVPVTTNFMVHSNTRDMDYGRWAREQDVVSNDHYVLTTPPNPTTDPRAELAFAADWTRGLAGGEPWLLMEHSTSAVNWQPVNVAKLPGQLQLDSLSHVARGSDGACFFQWRASAGGAEKWHSALVPHAGTDSKVWREVVELGGALQRIAEVRGSRVEADVAFLLDYEAWWAVEPPAGLPTPSRELRYLDTALALHRLLRERHVTADVLTVGAEGERLAETLAGYRVVVVPALHLVSDATAAAVAAAAGAGAQVLITHFSGILDPAGRVRLGGHPGAFRDLLGVRVEEFAPLLPGEVTALDDGSRGRVWSELGRAAAGTEVLASFTDGLAAGSPALTRRPAGAGAAWYLATALEDEGLQALLDRLLAAGGVRPVVAGAPRGVDLVRRRSAEGSWLFVLNHGGTAATVPASGLDLLTGREADGSLEVAPRGCAVLRERG</sequence>
<evidence type="ECO:0000259" key="7">
    <source>
        <dbReference type="Pfam" id="PF02449"/>
    </source>
</evidence>
<comment type="similarity">
    <text evidence="2 6">Belongs to the glycosyl hydrolase 42 family.</text>
</comment>